<accession>A0A2A4J7Q5</accession>
<feature type="region of interest" description="Disordered" evidence="1">
    <location>
        <begin position="942"/>
        <end position="1010"/>
    </location>
</feature>
<dbReference type="EMBL" id="NWSH01002830">
    <property type="protein sequence ID" value="PCG67470.1"/>
    <property type="molecule type" value="Genomic_DNA"/>
</dbReference>
<feature type="compositionally biased region" description="Low complexity" evidence="1">
    <location>
        <begin position="757"/>
        <end position="767"/>
    </location>
</feature>
<name>A0A2A4J7Q5_HELVI</name>
<feature type="region of interest" description="Disordered" evidence="1">
    <location>
        <begin position="670"/>
        <end position="695"/>
    </location>
</feature>
<evidence type="ECO:0000256" key="1">
    <source>
        <dbReference type="SAM" id="MobiDB-lite"/>
    </source>
</evidence>
<feature type="compositionally biased region" description="Basic and acidic residues" evidence="1">
    <location>
        <begin position="1031"/>
        <end position="1041"/>
    </location>
</feature>
<organism evidence="2">
    <name type="scientific">Heliothis virescens</name>
    <name type="common">Tobacco budworm moth</name>
    <dbReference type="NCBI Taxonomy" id="7102"/>
    <lineage>
        <taxon>Eukaryota</taxon>
        <taxon>Metazoa</taxon>
        <taxon>Ecdysozoa</taxon>
        <taxon>Arthropoda</taxon>
        <taxon>Hexapoda</taxon>
        <taxon>Insecta</taxon>
        <taxon>Pterygota</taxon>
        <taxon>Neoptera</taxon>
        <taxon>Endopterygota</taxon>
        <taxon>Lepidoptera</taxon>
        <taxon>Glossata</taxon>
        <taxon>Ditrysia</taxon>
        <taxon>Noctuoidea</taxon>
        <taxon>Noctuidae</taxon>
        <taxon>Heliothinae</taxon>
        <taxon>Heliothis</taxon>
    </lineage>
</organism>
<feature type="compositionally biased region" description="Low complexity" evidence="1">
    <location>
        <begin position="904"/>
        <end position="915"/>
    </location>
</feature>
<evidence type="ECO:0000313" key="2">
    <source>
        <dbReference type="EMBL" id="PCG67470.1"/>
    </source>
</evidence>
<protein>
    <submittedName>
        <fullName evidence="2">Uncharacterized protein</fullName>
    </submittedName>
</protein>
<dbReference type="STRING" id="7102.A0A2A4J7Q5"/>
<feature type="compositionally biased region" description="Basic and acidic residues" evidence="1">
    <location>
        <begin position="24"/>
        <end position="41"/>
    </location>
</feature>
<feature type="region of interest" description="Disordered" evidence="1">
    <location>
        <begin position="1"/>
        <end position="254"/>
    </location>
</feature>
<feature type="compositionally biased region" description="Basic and acidic residues" evidence="1">
    <location>
        <begin position="71"/>
        <end position="80"/>
    </location>
</feature>
<comment type="caution">
    <text evidence="2">The sequence shown here is derived from an EMBL/GenBank/DDBJ whole genome shotgun (WGS) entry which is preliminary data.</text>
</comment>
<feature type="compositionally biased region" description="Basic and acidic residues" evidence="1">
    <location>
        <begin position="980"/>
        <end position="999"/>
    </location>
</feature>
<proteinExistence type="predicted"/>
<feature type="compositionally biased region" description="Basic residues" evidence="1">
    <location>
        <begin position="165"/>
        <end position="175"/>
    </location>
</feature>
<feature type="compositionally biased region" description="Polar residues" evidence="1">
    <location>
        <begin position="885"/>
        <end position="898"/>
    </location>
</feature>
<feature type="region of interest" description="Disordered" evidence="1">
    <location>
        <begin position="727"/>
        <end position="794"/>
    </location>
</feature>
<dbReference type="AlphaFoldDB" id="A0A2A4J7Q5"/>
<feature type="compositionally biased region" description="Polar residues" evidence="1">
    <location>
        <begin position="186"/>
        <end position="203"/>
    </location>
</feature>
<feature type="compositionally biased region" description="Basic residues" evidence="1">
    <location>
        <begin position="1"/>
        <end position="10"/>
    </location>
</feature>
<feature type="region of interest" description="Disordered" evidence="1">
    <location>
        <begin position="885"/>
        <end position="924"/>
    </location>
</feature>
<feature type="compositionally biased region" description="Low complexity" evidence="1">
    <location>
        <begin position="675"/>
        <end position="695"/>
    </location>
</feature>
<feature type="compositionally biased region" description="Basic and acidic residues" evidence="1">
    <location>
        <begin position="745"/>
        <end position="756"/>
    </location>
</feature>
<sequence length="1111" mass="124595">MSTRSGKRIHTSLLEDTAPTEPEPPAKSERKTRSKRGKENPDDLSISLFKNKKRNNYVSYPTDDELLSDAANKKEIDAKTSRVLRKNALKEQNPVETGDLVAPSTEAKNLIRKSRRGKKVDDAEDTENHEDIPTELTEVPKSKKGKKKKKTDDNPPPTEEVPTKTSKKKKKKGKKTSSMIIEDITPNDTSKNALNRSTMSVDSFHSAAGSPYKNNEKVNKSPFKHNKKLSNQDKNDASENMTPDEVSENQNNTFNKDTARKSLSKEATVVDCFVSVARDNLNDILNVSNISNGPAKRRKSSKKDATFDQINGDNVAKDDESNLNTSRRLSRRRQSLVNEVKEIIQSEDTNNSINNDTFDKGLKRRNSVAKDITFDKSNVSITKDTVDKDVDLNVSNKVLKNRRSMVKDTTFDKSNTSMTREDSKIVDMDLNVSNRSSKARKSILKDSTFDKSNASITNGNVIDKVTDTDLNVSNKQLGRRKSVIKDTTFDKQETLLNTTFEKDNDKKKDSTFDKSSKHLDVTYEKVLVNSSLAKGKDKSSINTTYDKTDKSDATFEKDISASFDAFKKGAMTRKSSIRDATFDKSNLSIASLTKEDFEKDKNIISSSATKRRSIRRSTFDKTSTSEDLVNRTFEKQVNTENELKRKSPRRSKSEDIQTILNTTFEKVDVEESDNIKTNSKSSLISSDNSSVTDKSDISRISITSDDTSENIENIVNTTPLLIESSLDESHVSVTKPDSPKPQTPLKREGTFTKESPETQPETEVTTPSKRKSSVPTAGCTPYHITKSSQKKSMMNVTRSIEKGPREVDPAPRMTRVMFCSPVDNPVAVAQEKRKIIKSNLKGSNKSFVFEDSASIPRPGRKRSYTHSDVDDARVKRTRLTEDLQQSVDRLSRPRTASATGKLAVVTPKKATTPSKPKSDSKVSRTKLPNFAALHQKQFAKMESLDECQERRAKRAKQLLTPTAPPGLLDRISPKNTTDSPKPKEPATNQKPKDKTDTPTKKPPTLESLRPGFTRFGFKLNLDVNPFSIPSKSEKAKEKPVEKPNGVLPRPAILPSLTGATSVRREVAKSTVMREKSFTERRNVKRNENRTVIKGVRTNRRFELQMKLRNLE</sequence>
<feature type="region of interest" description="Disordered" evidence="1">
    <location>
        <begin position="286"/>
        <end position="330"/>
    </location>
</feature>
<gene>
    <name evidence="2" type="ORF">B5V51_6367</name>
</gene>
<feature type="region of interest" description="Disordered" evidence="1">
    <location>
        <begin position="851"/>
        <end position="872"/>
    </location>
</feature>
<reference evidence="2" key="1">
    <citation type="submission" date="2017-09" db="EMBL/GenBank/DDBJ databases">
        <title>Contemporary evolution of a Lepidopteran species, Heliothis virescens, in response to modern agricultural practices.</title>
        <authorList>
            <person name="Fritz M.L."/>
            <person name="Deyonke A.M."/>
            <person name="Papanicolaou A."/>
            <person name="Micinski S."/>
            <person name="Westbrook J."/>
            <person name="Gould F."/>
        </authorList>
    </citation>
    <scope>NUCLEOTIDE SEQUENCE [LARGE SCALE GENOMIC DNA]</scope>
    <source>
        <strain evidence="2">HvINT-</strain>
        <tissue evidence="2">Whole body</tissue>
    </source>
</reference>
<feature type="region of interest" description="Disordered" evidence="1">
    <location>
        <begin position="1030"/>
        <end position="1052"/>
    </location>
</feature>
<feature type="compositionally biased region" description="Polar residues" evidence="1">
    <location>
        <begin position="785"/>
        <end position="794"/>
    </location>
</feature>